<evidence type="ECO:0000313" key="3">
    <source>
        <dbReference type="Proteomes" id="UP000219465"/>
    </source>
</evidence>
<dbReference type="SMR" id="A0A286I9B8"/>
<keyword evidence="3" id="KW-1185">Reference proteome</keyword>
<dbReference type="SUPFAM" id="SSF47616">
    <property type="entry name" value="GST C-terminal domain-like"/>
    <property type="match status" value="1"/>
</dbReference>
<feature type="domain" description="GST N-terminal" evidence="1">
    <location>
        <begin position="2"/>
        <end position="85"/>
    </location>
</feature>
<dbReference type="InterPro" id="IPR054761">
    <property type="entry name" value="GST_C_proteobact"/>
</dbReference>
<dbReference type="PROSITE" id="PS50404">
    <property type="entry name" value="GST_NTER"/>
    <property type="match status" value="1"/>
</dbReference>
<dbReference type="Proteomes" id="UP000219465">
    <property type="component" value="Unassembled WGS sequence"/>
</dbReference>
<proteinExistence type="predicted"/>
<dbReference type="OrthoDB" id="7203409at2"/>
<gene>
    <name evidence="2" type="ORF">SAMN05877838_1603</name>
</gene>
<dbReference type="InterPro" id="IPR050213">
    <property type="entry name" value="GST_superfamily"/>
</dbReference>
<keyword evidence="2" id="KW-0808">Transferase</keyword>
<organism evidence="2 3">
    <name type="scientific">Hoeflea halophila</name>
    <dbReference type="NCBI Taxonomy" id="714899"/>
    <lineage>
        <taxon>Bacteria</taxon>
        <taxon>Pseudomonadati</taxon>
        <taxon>Pseudomonadota</taxon>
        <taxon>Alphaproteobacteria</taxon>
        <taxon>Hyphomicrobiales</taxon>
        <taxon>Rhizobiaceae</taxon>
        <taxon>Hoeflea</taxon>
    </lineage>
</organism>
<dbReference type="AlphaFoldDB" id="A0A286I9B8"/>
<accession>A0A286I9B8</accession>
<dbReference type="RefSeq" id="WP_097106782.1">
    <property type="nucleotide sequence ID" value="NZ_OCPC01000002.1"/>
</dbReference>
<evidence type="ECO:0000259" key="1">
    <source>
        <dbReference type="PROSITE" id="PS50404"/>
    </source>
</evidence>
<dbReference type="InterPro" id="IPR036249">
    <property type="entry name" value="Thioredoxin-like_sf"/>
</dbReference>
<dbReference type="Pfam" id="PF22119">
    <property type="entry name" value="GST_C_8"/>
    <property type="match status" value="1"/>
</dbReference>
<dbReference type="PANTHER" id="PTHR11571">
    <property type="entry name" value="GLUTATHIONE S-TRANSFERASE"/>
    <property type="match status" value="1"/>
</dbReference>
<name>A0A286I9B8_9HYPH</name>
<dbReference type="EMBL" id="OCPC01000002">
    <property type="protein sequence ID" value="SOE16723.1"/>
    <property type="molecule type" value="Genomic_DNA"/>
</dbReference>
<dbReference type="SUPFAM" id="SSF52833">
    <property type="entry name" value="Thioredoxin-like"/>
    <property type="match status" value="1"/>
</dbReference>
<reference evidence="3" key="1">
    <citation type="submission" date="2017-08" db="EMBL/GenBank/DDBJ databases">
        <authorList>
            <person name="Varghese N."/>
            <person name="Submissions S."/>
        </authorList>
    </citation>
    <scope>NUCLEOTIDE SEQUENCE [LARGE SCALE GENOMIC DNA]</scope>
    <source>
        <strain evidence="3">KCTC 23107</strain>
    </source>
</reference>
<dbReference type="Gene3D" id="3.40.30.10">
    <property type="entry name" value="Glutaredoxin"/>
    <property type="match status" value="1"/>
</dbReference>
<dbReference type="Gene3D" id="1.20.1050.10">
    <property type="match status" value="1"/>
</dbReference>
<dbReference type="GO" id="GO:0006749">
    <property type="term" value="P:glutathione metabolic process"/>
    <property type="evidence" value="ECO:0007669"/>
    <property type="project" value="TreeGrafter"/>
</dbReference>
<dbReference type="GO" id="GO:0004364">
    <property type="term" value="F:glutathione transferase activity"/>
    <property type="evidence" value="ECO:0007669"/>
    <property type="project" value="TreeGrafter"/>
</dbReference>
<dbReference type="InterPro" id="IPR004045">
    <property type="entry name" value="Glutathione_S-Trfase_N"/>
</dbReference>
<sequence length="231" mass="25349">MTDYTLYYWPIQFRGQFVRSALAHIGCAWEEAGYEATLVQKSSPPNKQLIAHMGPPVLTDHQGNIHISQMPAILTYLGDKHGLTGGKPGARAMCLKLICDANDVLYEMTRYNGAQMWTAAAWSEFEPRLHRWMAVFEETALRHGVTADAGFMLGGDAPGMADLVTSTLWGTMTAKLPALRPVLERQAPVITGLSDRIAALPCQSGLRVWSDEAFGDAWCGGQIEASLRQVL</sequence>
<dbReference type="InterPro" id="IPR036282">
    <property type="entry name" value="Glutathione-S-Trfase_C_sf"/>
</dbReference>
<dbReference type="PANTHER" id="PTHR11571:SF263">
    <property type="entry name" value="GLUTATHIONE S-TRANSFERASE"/>
    <property type="match status" value="1"/>
</dbReference>
<protein>
    <submittedName>
        <fullName evidence="2">Glutathione S-transferase</fullName>
    </submittedName>
</protein>
<evidence type="ECO:0000313" key="2">
    <source>
        <dbReference type="EMBL" id="SOE16723.1"/>
    </source>
</evidence>